<dbReference type="EMBL" id="AP014968">
    <property type="protein sequence ID" value="BAT16532.1"/>
    <property type="molecule type" value="Genomic_DNA"/>
</dbReference>
<proteinExistence type="predicted"/>
<dbReference type="Proteomes" id="UP000059680">
    <property type="component" value="Chromosome 12"/>
</dbReference>
<organism evidence="2 3">
    <name type="scientific">Oryza sativa subsp. japonica</name>
    <name type="common">Rice</name>
    <dbReference type="NCBI Taxonomy" id="39947"/>
    <lineage>
        <taxon>Eukaryota</taxon>
        <taxon>Viridiplantae</taxon>
        <taxon>Streptophyta</taxon>
        <taxon>Embryophyta</taxon>
        <taxon>Tracheophyta</taxon>
        <taxon>Spermatophyta</taxon>
        <taxon>Magnoliopsida</taxon>
        <taxon>Liliopsida</taxon>
        <taxon>Poales</taxon>
        <taxon>Poaceae</taxon>
        <taxon>BOP clade</taxon>
        <taxon>Oryzoideae</taxon>
        <taxon>Oryzeae</taxon>
        <taxon>Oryzinae</taxon>
        <taxon>Oryza</taxon>
        <taxon>Oryza sativa</taxon>
    </lineage>
</organism>
<reference evidence="3" key="1">
    <citation type="journal article" date="2005" name="Nature">
        <title>The map-based sequence of the rice genome.</title>
        <authorList>
            <consortium name="International rice genome sequencing project (IRGSP)"/>
            <person name="Matsumoto T."/>
            <person name="Wu J."/>
            <person name="Kanamori H."/>
            <person name="Katayose Y."/>
            <person name="Fujisawa M."/>
            <person name="Namiki N."/>
            <person name="Mizuno H."/>
            <person name="Yamamoto K."/>
            <person name="Antonio B.A."/>
            <person name="Baba T."/>
            <person name="Sakata K."/>
            <person name="Nagamura Y."/>
            <person name="Aoki H."/>
            <person name="Arikawa K."/>
            <person name="Arita K."/>
            <person name="Bito T."/>
            <person name="Chiden Y."/>
            <person name="Fujitsuka N."/>
            <person name="Fukunaka R."/>
            <person name="Hamada M."/>
            <person name="Harada C."/>
            <person name="Hayashi A."/>
            <person name="Hijishita S."/>
            <person name="Honda M."/>
            <person name="Hosokawa S."/>
            <person name="Ichikawa Y."/>
            <person name="Idonuma A."/>
            <person name="Iijima M."/>
            <person name="Ikeda M."/>
            <person name="Ikeno M."/>
            <person name="Ito K."/>
            <person name="Ito S."/>
            <person name="Ito T."/>
            <person name="Ito Y."/>
            <person name="Ito Y."/>
            <person name="Iwabuchi A."/>
            <person name="Kamiya K."/>
            <person name="Karasawa W."/>
            <person name="Kurita K."/>
            <person name="Katagiri S."/>
            <person name="Kikuta A."/>
            <person name="Kobayashi H."/>
            <person name="Kobayashi N."/>
            <person name="Machita K."/>
            <person name="Maehara T."/>
            <person name="Masukawa M."/>
            <person name="Mizubayashi T."/>
            <person name="Mukai Y."/>
            <person name="Nagasaki H."/>
            <person name="Nagata Y."/>
            <person name="Naito S."/>
            <person name="Nakashima M."/>
            <person name="Nakama Y."/>
            <person name="Nakamichi Y."/>
            <person name="Nakamura M."/>
            <person name="Meguro A."/>
            <person name="Negishi M."/>
            <person name="Ohta I."/>
            <person name="Ohta T."/>
            <person name="Okamoto M."/>
            <person name="Ono N."/>
            <person name="Saji S."/>
            <person name="Sakaguchi M."/>
            <person name="Sakai K."/>
            <person name="Shibata M."/>
            <person name="Shimokawa T."/>
            <person name="Song J."/>
            <person name="Takazaki Y."/>
            <person name="Terasawa K."/>
            <person name="Tsugane M."/>
            <person name="Tsuji K."/>
            <person name="Ueda S."/>
            <person name="Waki K."/>
            <person name="Yamagata H."/>
            <person name="Yamamoto M."/>
            <person name="Yamamoto S."/>
            <person name="Yamane H."/>
            <person name="Yoshiki S."/>
            <person name="Yoshihara R."/>
            <person name="Yukawa K."/>
            <person name="Zhong H."/>
            <person name="Yano M."/>
            <person name="Yuan Q."/>
            <person name="Ouyang S."/>
            <person name="Liu J."/>
            <person name="Jones K.M."/>
            <person name="Gansberger K."/>
            <person name="Moffat K."/>
            <person name="Hill J."/>
            <person name="Bera J."/>
            <person name="Fadrosh D."/>
            <person name="Jin S."/>
            <person name="Johri S."/>
            <person name="Kim M."/>
            <person name="Overton L."/>
            <person name="Reardon M."/>
            <person name="Tsitrin T."/>
            <person name="Vuong H."/>
            <person name="Weaver B."/>
            <person name="Ciecko A."/>
            <person name="Tallon L."/>
            <person name="Jackson J."/>
            <person name="Pai G."/>
            <person name="Aken S.V."/>
            <person name="Utterback T."/>
            <person name="Reidmuller S."/>
            <person name="Feldblyum T."/>
            <person name="Hsiao J."/>
            <person name="Zismann V."/>
            <person name="Iobst S."/>
            <person name="de Vazeille A.R."/>
            <person name="Buell C.R."/>
            <person name="Ying K."/>
            <person name="Li Y."/>
            <person name="Lu T."/>
            <person name="Huang Y."/>
            <person name="Zhao Q."/>
            <person name="Feng Q."/>
            <person name="Zhang L."/>
            <person name="Zhu J."/>
            <person name="Weng Q."/>
            <person name="Mu J."/>
            <person name="Lu Y."/>
            <person name="Fan D."/>
            <person name="Liu Y."/>
            <person name="Guan J."/>
            <person name="Zhang Y."/>
            <person name="Yu S."/>
            <person name="Liu X."/>
            <person name="Zhang Y."/>
            <person name="Hong G."/>
            <person name="Han B."/>
            <person name="Choisne N."/>
            <person name="Demange N."/>
            <person name="Orjeda G."/>
            <person name="Samain S."/>
            <person name="Cattolico L."/>
            <person name="Pelletier E."/>
            <person name="Couloux A."/>
            <person name="Segurens B."/>
            <person name="Wincker P."/>
            <person name="D'Hont A."/>
            <person name="Scarpelli C."/>
            <person name="Weissenbach J."/>
            <person name="Salanoubat M."/>
            <person name="Quetier F."/>
            <person name="Yu Y."/>
            <person name="Kim H.R."/>
            <person name="Rambo T."/>
            <person name="Currie J."/>
            <person name="Collura K."/>
            <person name="Luo M."/>
            <person name="Yang T."/>
            <person name="Ammiraju J.S.S."/>
            <person name="Engler F."/>
            <person name="Soderlund C."/>
            <person name="Wing R.A."/>
            <person name="Palmer L.E."/>
            <person name="de la Bastide M."/>
            <person name="Spiegel L."/>
            <person name="Nascimento L."/>
            <person name="Zutavern T."/>
            <person name="O'Shaughnessy A."/>
            <person name="Dike S."/>
            <person name="Dedhia N."/>
            <person name="Preston R."/>
            <person name="Balija V."/>
            <person name="McCombie W.R."/>
            <person name="Chow T."/>
            <person name="Chen H."/>
            <person name="Chung M."/>
            <person name="Chen C."/>
            <person name="Shaw J."/>
            <person name="Wu H."/>
            <person name="Hsiao K."/>
            <person name="Chao Y."/>
            <person name="Chu M."/>
            <person name="Cheng C."/>
            <person name="Hour A."/>
            <person name="Lee P."/>
            <person name="Lin S."/>
            <person name="Lin Y."/>
            <person name="Liou J."/>
            <person name="Liu S."/>
            <person name="Hsing Y."/>
            <person name="Raghuvanshi S."/>
            <person name="Mohanty A."/>
            <person name="Bharti A.K."/>
            <person name="Gaur A."/>
            <person name="Gupta V."/>
            <person name="Kumar D."/>
            <person name="Ravi V."/>
            <person name="Vij S."/>
            <person name="Kapur A."/>
            <person name="Khurana P."/>
            <person name="Khurana P."/>
            <person name="Khurana J.P."/>
            <person name="Tyagi A.K."/>
            <person name="Gaikwad K."/>
            <person name="Singh A."/>
            <person name="Dalal V."/>
            <person name="Srivastava S."/>
            <person name="Dixit A."/>
            <person name="Pal A.K."/>
            <person name="Ghazi I.A."/>
            <person name="Yadav M."/>
            <person name="Pandit A."/>
            <person name="Bhargava A."/>
            <person name="Sureshbabu K."/>
            <person name="Batra K."/>
            <person name="Sharma T.R."/>
            <person name="Mohapatra T."/>
            <person name="Singh N.K."/>
            <person name="Messing J."/>
            <person name="Nelson A.B."/>
            <person name="Fuks G."/>
            <person name="Kavchok S."/>
            <person name="Keizer G."/>
            <person name="Linton E."/>
            <person name="Llaca V."/>
            <person name="Song R."/>
            <person name="Tanyolac B."/>
            <person name="Young S."/>
            <person name="Ho-Il K."/>
            <person name="Hahn J.H."/>
            <person name="Sangsakoo G."/>
            <person name="Vanavichit A."/>
            <person name="de Mattos Luiz.A.T."/>
            <person name="Zimmer P.D."/>
            <person name="Malone G."/>
            <person name="Dellagostin O."/>
            <person name="de Oliveira A.C."/>
            <person name="Bevan M."/>
            <person name="Bancroft I."/>
            <person name="Minx P."/>
            <person name="Cordum H."/>
            <person name="Wilson R."/>
            <person name="Cheng Z."/>
            <person name="Jin W."/>
            <person name="Jiang J."/>
            <person name="Leong S.A."/>
            <person name="Iwama H."/>
            <person name="Gojobori T."/>
            <person name="Itoh T."/>
            <person name="Niimura Y."/>
            <person name="Fujii Y."/>
            <person name="Habara T."/>
            <person name="Sakai H."/>
            <person name="Sato Y."/>
            <person name="Wilson G."/>
            <person name="Kumar K."/>
            <person name="McCouch S."/>
            <person name="Juretic N."/>
            <person name="Hoen D."/>
            <person name="Wright S."/>
            <person name="Bruskiewich R."/>
            <person name="Bureau T."/>
            <person name="Miyao A."/>
            <person name="Hirochika H."/>
            <person name="Nishikawa T."/>
            <person name="Kadowaki K."/>
            <person name="Sugiura M."/>
            <person name="Burr B."/>
            <person name="Sasaki T."/>
        </authorList>
    </citation>
    <scope>NUCLEOTIDE SEQUENCE [LARGE SCALE GENOMIC DNA]</scope>
    <source>
        <strain evidence="3">cv. Nipponbare</strain>
    </source>
</reference>
<evidence type="ECO:0000256" key="1">
    <source>
        <dbReference type="SAM" id="MobiDB-lite"/>
    </source>
</evidence>
<evidence type="ECO:0000313" key="2">
    <source>
        <dbReference type="EMBL" id="BAT16532.1"/>
    </source>
</evidence>
<sequence length="157" mass="16908">MRGWGARAGGRRPSLKLAIMSRCMRSSRGAGASPPASPASTSDEGSGAAHIQSWPHPLRLSLPPPHEGRASSSSEGLIIDHSLTLLPLLSSHWCRASSSSKGLSDCLPIPLLSPASLHECRRARARRGSLGTSLARNLGELELRWCCNGWRKAWRAW</sequence>
<feature type="region of interest" description="Disordered" evidence="1">
    <location>
        <begin position="26"/>
        <end position="73"/>
    </location>
</feature>
<gene>
    <name evidence="2" type="ordered locus">Os12g0248100</name>
    <name evidence="2" type="ORF">OSNPB_120248100</name>
</gene>
<feature type="compositionally biased region" description="Low complexity" evidence="1">
    <location>
        <begin position="26"/>
        <end position="40"/>
    </location>
</feature>
<dbReference type="InParanoid" id="A0A0P0Y8M6"/>
<name>A0A0P0Y8M6_ORYSJ</name>
<accession>A0A0P0Y8M6</accession>
<reference evidence="2 3" key="3">
    <citation type="journal article" date="2013" name="Rice">
        <title>Improvement of the Oryza sativa Nipponbare reference genome using next generation sequence and optical map data.</title>
        <authorList>
            <person name="Kawahara Y."/>
            <person name="de la Bastide M."/>
            <person name="Hamilton J.P."/>
            <person name="Kanamori H."/>
            <person name="McCombie W.R."/>
            <person name="Ouyang S."/>
            <person name="Schwartz D.C."/>
            <person name="Tanaka T."/>
            <person name="Wu J."/>
            <person name="Zhou S."/>
            <person name="Childs K.L."/>
            <person name="Davidson R.M."/>
            <person name="Lin H."/>
            <person name="Quesada-Ocampo L."/>
            <person name="Vaillancourt B."/>
            <person name="Sakai H."/>
            <person name="Lee S.S."/>
            <person name="Kim J."/>
            <person name="Numa H."/>
            <person name="Itoh T."/>
            <person name="Buell C.R."/>
            <person name="Matsumoto T."/>
        </authorList>
    </citation>
    <scope>NUCLEOTIDE SEQUENCE [LARGE SCALE GENOMIC DNA]</scope>
    <source>
        <strain evidence="3">cv. Nipponbare</strain>
    </source>
</reference>
<protein>
    <submittedName>
        <fullName evidence="2">Os12g0248100 protein</fullName>
    </submittedName>
</protein>
<dbReference type="AlphaFoldDB" id="A0A0P0Y8M6"/>
<evidence type="ECO:0000313" key="3">
    <source>
        <dbReference type="Proteomes" id="UP000059680"/>
    </source>
</evidence>
<dbReference type="PaxDb" id="39947-A0A0P0Y8M6"/>
<reference evidence="2 3" key="2">
    <citation type="journal article" date="2013" name="Plant Cell Physiol.">
        <title>Rice Annotation Project Database (RAP-DB): an integrative and interactive database for rice genomics.</title>
        <authorList>
            <person name="Sakai H."/>
            <person name="Lee S.S."/>
            <person name="Tanaka T."/>
            <person name="Numa H."/>
            <person name="Kim J."/>
            <person name="Kawahara Y."/>
            <person name="Wakimoto H."/>
            <person name="Yang C.C."/>
            <person name="Iwamoto M."/>
            <person name="Abe T."/>
            <person name="Yamada Y."/>
            <person name="Muto A."/>
            <person name="Inokuchi H."/>
            <person name="Ikemura T."/>
            <person name="Matsumoto T."/>
            <person name="Sasaki T."/>
            <person name="Itoh T."/>
        </authorList>
    </citation>
    <scope>NUCLEOTIDE SEQUENCE [LARGE SCALE GENOMIC DNA]</scope>
    <source>
        <strain evidence="3">cv. Nipponbare</strain>
    </source>
</reference>
<keyword evidence="3" id="KW-1185">Reference proteome</keyword>